<evidence type="ECO:0000313" key="3">
    <source>
        <dbReference type="Proteomes" id="UP001642409"/>
    </source>
</evidence>
<dbReference type="EMBL" id="CATOUU010000112">
    <property type="protein sequence ID" value="CAI9916855.1"/>
    <property type="molecule type" value="Genomic_DNA"/>
</dbReference>
<comment type="caution">
    <text evidence="1">The sequence shown here is derived from an EMBL/GenBank/DDBJ whole genome shotgun (WGS) entry which is preliminary data.</text>
</comment>
<accession>A0AA86TGF6</accession>
<reference evidence="1" key="1">
    <citation type="submission" date="2023-06" db="EMBL/GenBank/DDBJ databases">
        <authorList>
            <person name="Kurt Z."/>
        </authorList>
    </citation>
    <scope>NUCLEOTIDE SEQUENCE</scope>
</reference>
<dbReference type="Proteomes" id="UP001642409">
    <property type="component" value="Unassembled WGS sequence"/>
</dbReference>
<sequence>MTTKDVAINGKFKALEYDRSVMLESVSEYLIVDEEHVDIPTQKQNKGWIQFSRRNIIIPGKLIKKIILNQIEEKCVE</sequence>
<protein>
    <submittedName>
        <fullName evidence="1">Uncharacterized protein</fullName>
    </submittedName>
</protein>
<evidence type="ECO:0000313" key="2">
    <source>
        <dbReference type="EMBL" id="CAL6100426.1"/>
    </source>
</evidence>
<name>A0AA86TGF6_9EUKA</name>
<gene>
    <name evidence="1" type="ORF">HINF_LOCUS4500</name>
    <name evidence="2" type="ORF">HINF_LOCUS70551</name>
</gene>
<keyword evidence="3" id="KW-1185">Reference proteome</keyword>
<reference evidence="2 3" key="2">
    <citation type="submission" date="2024-07" db="EMBL/GenBank/DDBJ databases">
        <authorList>
            <person name="Akdeniz Z."/>
        </authorList>
    </citation>
    <scope>NUCLEOTIDE SEQUENCE [LARGE SCALE GENOMIC DNA]</scope>
</reference>
<dbReference type="AlphaFoldDB" id="A0AA86TGF6"/>
<dbReference type="EMBL" id="CAXDID020000530">
    <property type="protein sequence ID" value="CAL6100426.1"/>
    <property type="molecule type" value="Genomic_DNA"/>
</dbReference>
<evidence type="ECO:0000313" key="1">
    <source>
        <dbReference type="EMBL" id="CAI9916855.1"/>
    </source>
</evidence>
<proteinExistence type="predicted"/>
<organism evidence="1">
    <name type="scientific">Hexamita inflata</name>
    <dbReference type="NCBI Taxonomy" id="28002"/>
    <lineage>
        <taxon>Eukaryota</taxon>
        <taxon>Metamonada</taxon>
        <taxon>Diplomonadida</taxon>
        <taxon>Hexamitidae</taxon>
        <taxon>Hexamitinae</taxon>
        <taxon>Hexamita</taxon>
    </lineage>
</organism>